<dbReference type="SUPFAM" id="SSF89796">
    <property type="entry name" value="CoA-transferase family III (CaiB/BaiF)"/>
    <property type="match status" value="1"/>
</dbReference>
<name>X0WJY8_9ZZZZ</name>
<proteinExistence type="predicted"/>
<dbReference type="EMBL" id="BARS01039838">
    <property type="protein sequence ID" value="GAG23542.1"/>
    <property type="molecule type" value="Genomic_DNA"/>
</dbReference>
<comment type="caution">
    <text evidence="2">The sequence shown here is derived from an EMBL/GenBank/DDBJ whole genome shotgun (WGS) entry which is preliminary data.</text>
</comment>
<dbReference type="InterPro" id="IPR023606">
    <property type="entry name" value="CoA-Trfase_III_dom_1_sf"/>
</dbReference>
<dbReference type="AlphaFoldDB" id="X0WJY8"/>
<reference evidence="2" key="1">
    <citation type="journal article" date="2014" name="Front. Microbiol.">
        <title>High frequency of phylogenetically diverse reductive dehalogenase-homologous genes in deep subseafloor sedimentary metagenomes.</title>
        <authorList>
            <person name="Kawai M."/>
            <person name="Futagami T."/>
            <person name="Toyoda A."/>
            <person name="Takaki Y."/>
            <person name="Nishi S."/>
            <person name="Hori S."/>
            <person name="Arai W."/>
            <person name="Tsubouchi T."/>
            <person name="Morono Y."/>
            <person name="Uchiyama I."/>
            <person name="Ito T."/>
            <person name="Fujiyama A."/>
            <person name="Inagaki F."/>
            <person name="Takami H."/>
        </authorList>
    </citation>
    <scope>NUCLEOTIDE SEQUENCE</scope>
    <source>
        <strain evidence="2">Expedition CK06-06</strain>
    </source>
</reference>
<keyword evidence="1" id="KW-0808">Transferase</keyword>
<dbReference type="InterPro" id="IPR050483">
    <property type="entry name" value="CoA-transferase_III_domain"/>
</dbReference>
<evidence type="ECO:0000313" key="2">
    <source>
        <dbReference type="EMBL" id="GAG23542.1"/>
    </source>
</evidence>
<dbReference type="GO" id="GO:0008410">
    <property type="term" value="F:CoA-transferase activity"/>
    <property type="evidence" value="ECO:0007669"/>
    <property type="project" value="TreeGrafter"/>
</dbReference>
<dbReference type="Pfam" id="PF02515">
    <property type="entry name" value="CoA_transf_3"/>
    <property type="match status" value="1"/>
</dbReference>
<accession>X0WJY8</accession>
<evidence type="ECO:0008006" key="3">
    <source>
        <dbReference type="Google" id="ProtNLM"/>
    </source>
</evidence>
<evidence type="ECO:0000256" key="1">
    <source>
        <dbReference type="ARBA" id="ARBA00022679"/>
    </source>
</evidence>
<organism evidence="2">
    <name type="scientific">marine sediment metagenome</name>
    <dbReference type="NCBI Taxonomy" id="412755"/>
    <lineage>
        <taxon>unclassified sequences</taxon>
        <taxon>metagenomes</taxon>
        <taxon>ecological metagenomes</taxon>
    </lineage>
</organism>
<sequence length="118" mass="13110">MDLPLKGIKVLELAQSLGSPYCTSMMADFGADVITVEPRWGVRTRNMGTTFLKGECSSFFALNRNKRGMTLNITKDKGQEIIRKLAKESDVITENFRPGALDKLGLGYEALSRVNPRL</sequence>
<dbReference type="Gene3D" id="3.40.50.10540">
    <property type="entry name" value="Crotonobetainyl-coa:carnitine coa-transferase, domain 1"/>
    <property type="match status" value="1"/>
</dbReference>
<feature type="non-terminal residue" evidence="2">
    <location>
        <position position="118"/>
    </location>
</feature>
<dbReference type="PANTHER" id="PTHR48207">
    <property type="entry name" value="SUCCINATE--HYDROXYMETHYLGLUTARATE COA-TRANSFERASE"/>
    <property type="match status" value="1"/>
</dbReference>
<protein>
    <recommendedName>
        <fullName evidence="3">CoA transferase</fullName>
    </recommendedName>
</protein>
<gene>
    <name evidence="2" type="ORF">S01H1_60808</name>
</gene>
<dbReference type="PANTHER" id="PTHR48207:SF3">
    <property type="entry name" value="SUCCINATE--HYDROXYMETHYLGLUTARATE COA-TRANSFERASE"/>
    <property type="match status" value="1"/>
</dbReference>
<dbReference type="InterPro" id="IPR003673">
    <property type="entry name" value="CoA-Trfase_fam_III"/>
</dbReference>